<accession>A0A0K0DFM9</accession>
<dbReference type="GO" id="GO:0005829">
    <property type="term" value="C:cytosol"/>
    <property type="evidence" value="ECO:0007669"/>
    <property type="project" value="TreeGrafter"/>
</dbReference>
<feature type="compositionally biased region" description="Polar residues" evidence="2">
    <location>
        <begin position="137"/>
        <end position="150"/>
    </location>
</feature>
<keyword evidence="5" id="KW-1185">Reference proteome</keyword>
<evidence type="ECO:0000313" key="5">
    <source>
        <dbReference type="Proteomes" id="UP000035642"/>
    </source>
</evidence>
<dbReference type="WBParaSite" id="ACAC_0000978101-mRNA-1">
    <property type="protein sequence ID" value="ACAC_0000978101-mRNA-1"/>
    <property type="gene ID" value="ACAC_0000978101"/>
</dbReference>
<dbReference type="GO" id="GO:0016314">
    <property type="term" value="F:phosphatidylinositol-3,4,5-trisphosphate 3-phosphatase activity"/>
    <property type="evidence" value="ECO:0007669"/>
    <property type="project" value="TreeGrafter"/>
</dbReference>
<feature type="region of interest" description="Disordered" evidence="2">
    <location>
        <begin position="129"/>
        <end position="150"/>
    </location>
</feature>
<evidence type="ECO:0000313" key="6">
    <source>
        <dbReference type="WBParaSite" id="ACAC_0000978101-mRNA-1"/>
    </source>
</evidence>
<dbReference type="AlphaFoldDB" id="A0A0K0DFM9"/>
<dbReference type="InterPro" id="IPR051281">
    <property type="entry name" value="Dual-spec_lipid-protein_phosph"/>
</dbReference>
<feature type="region of interest" description="Disordered" evidence="2">
    <location>
        <begin position="1"/>
        <end position="28"/>
    </location>
</feature>
<dbReference type="PANTHER" id="PTHR12305:SF81">
    <property type="entry name" value="PHOSPHATIDYLINOSITOL 3,4,5-TRISPHOSPHATE 3-PHOSPHATASE AND DUAL-SPECIFICITY PROTEIN PHOSPHATASE PTEN"/>
    <property type="match status" value="1"/>
</dbReference>
<dbReference type="SUPFAM" id="SSF52799">
    <property type="entry name" value="(Phosphotyrosine protein) phosphatases II"/>
    <property type="match status" value="1"/>
</dbReference>
<dbReference type="Gene3D" id="3.90.190.10">
    <property type="entry name" value="Protein tyrosine phosphatase superfamily"/>
    <property type="match status" value="1"/>
</dbReference>
<feature type="compositionally biased region" description="Polar residues" evidence="2">
    <location>
        <begin position="17"/>
        <end position="28"/>
    </location>
</feature>
<reference evidence="5" key="1">
    <citation type="submission" date="2012-09" db="EMBL/GenBank/DDBJ databases">
        <authorList>
            <person name="Martin A.A."/>
        </authorList>
    </citation>
    <scope>NUCLEOTIDE SEQUENCE</scope>
</reference>
<dbReference type="PANTHER" id="PTHR12305">
    <property type="entry name" value="PHOSPHATASE WITH HOMOLOGY TO TENSIN"/>
    <property type="match status" value="1"/>
</dbReference>
<evidence type="ECO:0000256" key="2">
    <source>
        <dbReference type="SAM" id="MobiDB-lite"/>
    </source>
</evidence>
<organism evidence="5 6">
    <name type="scientific">Angiostrongylus cantonensis</name>
    <name type="common">Rat lungworm</name>
    <dbReference type="NCBI Taxonomy" id="6313"/>
    <lineage>
        <taxon>Eukaryota</taxon>
        <taxon>Metazoa</taxon>
        <taxon>Ecdysozoa</taxon>
        <taxon>Nematoda</taxon>
        <taxon>Chromadorea</taxon>
        <taxon>Rhabditida</taxon>
        <taxon>Rhabditina</taxon>
        <taxon>Rhabditomorpha</taxon>
        <taxon>Strongyloidea</taxon>
        <taxon>Metastrongylidae</taxon>
        <taxon>Angiostrongylus</taxon>
    </lineage>
</organism>
<dbReference type="PROSITE" id="PS50056">
    <property type="entry name" value="TYR_PHOSPHATASE_2"/>
    <property type="match status" value="1"/>
</dbReference>
<dbReference type="InterPro" id="IPR029021">
    <property type="entry name" value="Prot-tyrosine_phosphatase-like"/>
</dbReference>
<evidence type="ECO:0000259" key="3">
    <source>
        <dbReference type="PROSITE" id="PS50056"/>
    </source>
</evidence>
<dbReference type="InterPro" id="IPR029023">
    <property type="entry name" value="Tensin_phosphatase"/>
</dbReference>
<evidence type="ECO:0000259" key="4">
    <source>
        <dbReference type="PROSITE" id="PS51181"/>
    </source>
</evidence>
<reference evidence="6" key="2">
    <citation type="submission" date="2017-02" db="UniProtKB">
        <authorList>
            <consortium name="WormBaseParasite"/>
        </authorList>
    </citation>
    <scope>IDENTIFICATION</scope>
</reference>
<proteinExistence type="predicted"/>
<sequence length="602" mass="66197">MEDTDKLGLPIPAPRKSPSNNVAAKNTVSSPLQSRLVSLVGHNIKSEDVKRAMRSGSTLEEIDNIPQASTTKHQNPVDVASKQHSFRNVVNRTLPEGSGTNCRLVVTDAAPSRRDPIIRDEVRVNVDPVAINDKRNSSSPSEPGSLNDDASSTYVGAVMSSIVSQITEAARNPSFQSFNDVIDLVFNPLSSVISQNRRRYTEDGFNLDLTYMTDRIIAIGYPARSIERLYRNMEKFHGRVGLYHMKDHQSPRLDLMDPFCKEVNEYLKADPKNVLAAHCKAGKGRAGIMICAYLVSIKFYEEPRQLMDYYSIAKTGCQNNGRVMSKKTKPAPPPPRCVQENDRSEFYKSEDCVAGRVPVDSSTNQTQVGYLETTEKVPPTVGSTLRSHVTEKISSKDVGIEKIREEAPQLEHHPSAGEHKRFREIYDEAPVLFEVAHGSKMSDKSNATSGVYLKGGRCPPGTPAIKGFASSPPEVENAAVQQECLDIFGMNNSAAAVVLKSAYIRFDENTSSATCEKNILGETFGIEDTAIALPNGVHAGRVGQVEEHNGTVDNKLNISAEESEGQGINSDQQNRCTENFVKEQNDVVCDDECSDDVETTRL</sequence>
<dbReference type="Proteomes" id="UP000035642">
    <property type="component" value="Unassembled WGS sequence"/>
</dbReference>
<keyword evidence="1" id="KW-0378">Hydrolase</keyword>
<protein>
    <submittedName>
        <fullName evidence="6">Phosphatase tensin-type domain-containing protein</fullName>
    </submittedName>
</protein>
<feature type="domain" description="Tyrosine specific protein phosphatases" evidence="3">
    <location>
        <begin position="257"/>
        <end position="296"/>
    </location>
</feature>
<dbReference type="PROSITE" id="PS51181">
    <property type="entry name" value="PPASE_TENSIN"/>
    <property type="match status" value="1"/>
</dbReference>
<evidence type="ECO:0000256" key="1">
    <source>
        <dbReference type="ARBA" id="ARBA00022801"/>
    </source>
</evidence>
<name>A0A0K0DFM9_ANGCA</name>
<feature type="domain" description="Phosphatase tensin-type" evidence="4">
    <location>
        <begin position="198"/>
        <end position="348"/>
    </location>
</feature>
<dbReference type="InterPro" id="IPR000387">
    <property type="entry name" value="Tyr_Pase_dom"/>
</dbReference>
<dbReference type="STRING" id="6313.A0A0K0DFM9"/>
<dbReference type="Pfam" id="PF22785">
    <property type="entry name" value="Tc-R-P"/>
    <property type="match status" value="1"/>
</dbReference>